<feature type="domain" description="HD-GYP" evidence="5">
    <location>
        <begin position="158"/>
        <end position="354"/>
    </location>
</feature>
<evidence type="ECO:0000259" key="5">
    <source>
        <dbReference type="PROSITE" id="PS51832"/>
    </source>
</evidence>
<dbReference type="PANTHER" id="PTHR45228:SF1">
    <property type="entry name" value="CYCLIC DI-GMP PHOSPHODIESTERASE TM_0186"/>
    <property type="match status" value="1"/>
</dbReference>
<accession>A0ABY6H9M3</accession>
<dbReference type="Pfam" id="PF13487">
    <property type="entry name" value="HD_5"/>
    <property type="match status" value="1"/>
</dbReference>
<evidence type="ECO:0000256" key="2">
    <source>
        <dbReference type="ARBA" id="ARBA00024867"/>
    </source>
</evidence>
<dbReference type="RefSeq" id="WP_263992405.1">
    <property type="nucleotide sequence ID" value="NZ_CP087994.1"/>
</dbReference>
<dbReference type="Gene3D" id="1.10.3210.10">
    <property type="entry name" value="Hypothetical protein af1432"/>
    <property type="match status" value="1"/>
</dbReference>
<reference evidence="6" key="1">
    <citation type="submission" date="2021-11" db="EMBL/GenBank/DDBJ databases">
        <title>Isoprene-degrading acetogen.</title>
        <authorList>
            <person name="Yang Y."/>
            <person name="Jin H."/>
            <person name="Yan J."/>
        </authorList>
    </citation>
    <scope>NUCLEOTIDE SEQUENCE</scope>
    <source>
        <strain evidence="6">Berkeley</strain>
    </source>
</reference>
<evidence type="ECO:0000256" key="1">
    <source>
        <dbReference type="ARBA" id="ARBA00018672"/>
    </source>
</evidence>
<evidence type="ECO:0000313" key="6">
    <source>
        <dbReference type="EMBL" id="UYO61182.1"/>
    </source>
</evidence>
<dbReference type="Gene3D" id="3.40.50.2300">
    <property type="match status" value="1"/>
</dbReference>
<dbReference type="Proteomes" id="UP001163550">
    <property type="component" value="Chromosome"/>
</dbReference>
<dbReference type="PROSITE" id="PS50110">
    <property type="entry name" value="RESPONSE_REGULATORY"/>
    <property type="match status" value="1"/>
</dbReference>
<dbReference type="SUPFAM" id="SSF109604">
    <property type="entry name" value="HD-domain/PDEase-like"/>
    <property type="match status" value="1"/>
</dbReference>
<dbReference type="PANTHER" id="PTHR45228">
    <property type="entry name" value="CYCLIC DI-GMP PHOSPHODIESTERASE TM_0186-RELATED"/>
    <property type="match status" value="1"/>
</dbReference>
<dbReference type="Pfam" id="PF00072">
    <property type="entry name" value="Response_reg"/>
    <property type="match status" value="1"/>
</dbReference>
<name>A0ABY6H9M3_9FIRM</name>
<comment type="function">
    <text evidence="2">May play the central regulatory role in sporulation. It may be an element of the effector pathway responsible for the activation of sporulation genes in response to nutritional stress. Spo0A may act in concert with spo0H (a sigma factor) to control the expression of some genes that are critical to the sporulation process.</text>
</comment>
<feature type="domain" description="Response regulatory" evidence="4">
    <location>
        <begin position="14"/>
        <end position="131"/>
    </location>
</feature>
<organism evidence="6 7">
    <name type="scientific">Acetobacterium wieringae</name>
    <dbReference type="NCBI Taxonomy" id="52694"/>
    <lineage>
        <taxon>Bacteria</taxon>
        <taxon>Bacillati</taxon>
        <taxon>Bacillota</taxon>
        <taxon>Clostridia</taxon>
        <taxon>Eubacteriales</taxon>
        <taxon>Eubacteriaceae</taxon>
        <taxon>Acetobacterium</taxon>
    </lineage>
</organism>
<evidence type="ECO:0000256" key="3">
    <source>
        <dbReference type="PROSITE-ProRule" id="PRU00169"/>
    </source>
</evidence>
<dbReference type="SUPFAM" id="SSF52172">
    <property type="entry name" value="CheY-like"/>
    <property type="match status" value="1"/>
</dbReference>
<evidence type="ECO:0000313" key="7">
    <source>
        <dbReference type="Proteomes" id="UP001163550"/>
    </source>
</evidence>
<dbReference type="InterPro" id="IPR001789">
    <property type="entry name" value="Sig_transdc_resp-reg_receiver"/>
</dbReference>
<sequence>MLAKTMAFIKQNSRILIVDDTPANVFLLEQLLKISGYTHIVTLTDSREVVATYQTFKPDLLLLDLKMPYLDGFDILNQLNALENDDYLSVIVITAQSDKENRLKSLELGARDFIGKPFDHAEVIMRVTNLLEIRLLHNATKQNNRLLEERVAERTREIENIQLELVNKLLIAAEFRDDDTGNHIIRIGQYAAVLGQLAGLSASHCQRLTPAAMMHDIGKIGIPDGILLKPGPLTAAEMAIMKTHTQKGADILTGSAGAVLQLGEVIALSHHEKWDGSGYPAGLAADAIPLEGRITAICDVFDALLSVRPYKPAWTMVNTLDLMTREAGHHFDPELLGLFLDNVDRFIKIRTDCN</sequence>
<dbReference type="EMBL" id="CP087994">
    <property type="protein sequence ID" value="UYO61182.1"/>
    <property type="molecule type" value="Genomic_DNA"/>
</dbReference>
<protein>
    <recommendedName>
        <fullName evidence="1">Stage 0 sporulation protein A homolog</fullName>
    </recommendedName>
</protein>
<dbReference type="InterPro" id="IPR003607">
    <property type="entry name" value="HD/PDEase_dom"/>
</dbReference>
<dbReference type="CDD" id="cd00077">
    <property type="entry name" value="HDc"/>
    <property type="match status" value="1"/>
</dbReference>
<dbReference type="InterPro" id="IPR011006">
    <property type="entry name" value="CheY-like_superfamily"/>
</dbReference>
<dbReference type="InterPro" id="IPR037522">
    <property type="entry name" value="HD_GYP_dom"/>
</dbReference>
<dbReference type="SMART" id="SM00471">
    <property type="entry name" value="HDc"/>
    <property type="match status" value="1"/>
</dbReference>
<keyword evidence="7" id="KW-1185">Reference proteome</keyword>
<keyword evidence="3" id="KW-0597">Phosphoprotein</keyword>
<dbReference type="InterPro" id="IPR052020">
    <property type="entry name" value="Cyclic_di-GMP/3'3'-cGAMP_PDE"/>
</dbReference>
<gene>
    <name evidence="6" type="ORF">LNN31_10330</name>
</gene>
<proteinExistence type="predicted"/>
<dbReference type="SMART" id="SM00448">
    <property type="entry name" value="REC"/>
    <property type="match status" value="1"/>
</dbReference>
<dbReference type="PROSITE" id="PS51832">
    <property type="entry name" value="HD_GYP"/>
    <property type="match status" value="1"/>
</dbReference>
<evidence type="ECO:0000259" key="4">
    <source>
        <dbReference type="PROSITE" id="PS50110"/>
    </source>
</evidence>
<feature type="modified residue" description="4-aspartylphosphate" evidence="3">
    <location>
        <position position="64"/>
    </location>
</feature>